<reference evidence="20 21" key="1">
    <citation type="submission" date="2019-03" db="EMBL/GenBank/DDBJ databases">
        <authorList>
            <person name="Kox A.R. M."/>
        </authorList>
    </citation>
    <scope>NUCLEOTIDE SEQUENCE [LARGE SCALE GENOMIC DNA]</scope>
    <source>
        <strain evidence="20">MTUNDRAET4 annotated genome</strain>
    </source>
</reference>
<dbReference type="SMART" id="SM00896">
    <property type="entry name" value="FDX-ACB"/>
    <property type="match status" value="1"/>
</dbReference>
<dbReference type="EMBL" id="LR536450">
    <property type="protein sequence ID" value="VFU09765.1"/>
    <property type="molecule type" value="Genomic_DNA"/>
</dbReference>
<dbReference type="OrthoDB" id="9805455at2"/>
<proteinExistence type="inferred from homology"/>
<dbReference type="GO" id="GO:0006432">
    <property type="term" value="P:phenylalanyl-tRNA aminoacylation"/>
    <property type="evidence" value="ECO:0007669"/>
    <property type="project" value="UniProtKB-UniRule"/>
</dbReference>
<dbReference type="InterPro" id="IPR004532">
    <property type="entry name" value="Phe-tRNA-ligase_IIc_bsu_bact"/>
</dbReference>
<dbReference type="SMART" id="SM00874">
    <property type="entry name" value="B5"/>
    <property type="match status" value="1"/>
</dbReference>
<dbReference type="Gene3D" id="3.30.930.10">
    <property type="entry name" value="Bira Bifunctional Protein, Domain 2"/>
    <property type="match status" value="1"/>
</dbReference>
<evidence type="ECO:0000256" key="13">
    <source>
        <dbReference type="ARBA" id="ARBA00023146"/>
    </source>
</evidence>
<dbReference type="HAMAP" id="MF_00283">
    <property type="entry name" value="Phe_tRNA_synth_beta1"/>
    <property type="match status" value="1"/>
</dbReference>
<dbReference type="EC" id="6.1.1.20" evidence="15"/>
<evidence type="ECO:0000256" key="10">
    <source>
        <dbReference type="ARBA" id="ARBA00022842"/>
    </source>
</evidence>
<evidence type="ECO:0000256" key="1">
    <source>
        <dbReference type="ARBA" id="ARBA00004496"/>
    </source>
</evidence>
<feature type="binding site" evidence="15">
    <location>
        <position position="468"/>
    </location>
    <ligand>
        <name>Mg(2+)</name>
        <dbReference type="ChEBI" id="CHEBI:18420"/>
        <note>shared with alpha subunit</note>
    </ligand>
</feature>
<dbReference type="SUPFAM" id="SSF50249">
    <property type="entry name" value="Nucleic acid-binding proteins"/>
    <property type="match status" value="1"/>
</dbReference>
<dbReference type="InterPro" id="IPR041616">
    <property type="entry name" value="PheRS_beta_core"/>
</dbReference>
<feature type="binding site" evidence="15">
    <location>
        <position position="459"/>
    </location>
    <ligand>
        <name>Mg(2+)</name>
        <dbReference type="ChEBI" id="CHEBI:18420"/>
        <note>shared with alpha subunit</note>
    </ligand>
</feature>
<dbReference type="SUPFAM" id="SSF46955">
    <property type="entry name" value="Putative DNA-binding domain"/>
    <property type="match status" value="1"/>
</dbReference>
<keyword evidence="11 16" id="KW-0694">RNA-binding</keyword>
<evidence type="ECO:0000313" key="21">
    <source>
        <dbReference type="Proteomes" id="UP000294360"/>
    </source>
</evidence>
<evidence type="ECO:0000256" key="8">
    <source>
        <dbReference type="ARBA" id="ARBA00022741"/>
    </source>
</evidence>
<dbReference type="Pfam" id="PF03484">
    <property type="entry name" value="B5"/>
    <property type="match status" value="1"/>
</dbReference>
<evidence type="ECO:0000256" key="6">
    <source>
        <dbReference type="ARBA" id="ARBA00022598"/>
    </source>
</evidence>
<dbReference type="Pfam" id="PF17759">
    <property type="entry name" value="tRNA_synthFbeta"/>
    <property type="match status" value="1"/>
</dbReference>
<dbReference type="InterPro" id="IPR045864">
    <property type="entry name" value="aa-tRNA-synth_II/BPL/LPL"/>
</dbReference>
<keyword evidence="8 15" id="KW-0547">Nucleotide-binding</keyword>
<dbReference type="GO" id="GO:0000287">
    <property type="term" value="F:magnesium ion binding"/>
    <property type="evidence" value="ECO:0007669"/>
    <property type="project" value="UniProtKB-UniRule"/>
</dbReference>
<evidence type="ECO:0000256" key="14">
    <source>
        <dbReference type="ARBA" id="ARBA00049255"/>
    </source>
</evidence>
<dbReference type="NCBIfam" id="TIGR00472">
    <property type="entry name" value="pheT_bact"/>
    <property type="match status" value="1"/>
</dbReference>
<dbReference type="Gene3D" id="2.40.50.140">
    <property type="entry name" value="Nucleic acid-binding proteins"/>
    <property type="match status" value="1"/>
</dbReference>
<evidence type="ECO:0000256" key="5">
    <source>
        <dbReference type="ARBA" id="ARBA00022555"/>
    </source>
</evidence>
<feature type="domain" description="B5" evidence="19">
    <location>
        <begin position="403"/>
        <end position="481"/>
    </location>
</feature>
<dbReference type="FunFam" id="3.30.70.380:FF:000001">
    <property type="entry name" value="Phenylalanine--tRNA ligase beta subunit"/>
    <property type="match status" value="1"/>
</dbReference>
<feature type="domain" description="TRNA-binding" evidence="17">
    <location>
        <begin position="39"/>
        <end position="149"/>
    </location>
</feature>
<dbReference type="InterPro" id="IPR033714">
    <property type="entry name" value="tRNA_bind_bactPheRS"/>
</dbReference>
<keyword evidence="4 15" id="KW-0963">Cytoplasm</keyword>
<comment type="subcellular location">
    <subcellularLocation>
        <location evidence="1 15">Cytoplasm</location>
    </subcellularLocation>
</comment>
<evidence type="ECO:0000259" key="19">
    <source>
        <dbReference type="PROSITE" id="PS51483"/>
    </source>
</evidence>
<dbReference type="Gene3D" id="3.30.70.380">
    <property type="entry name" value="Ferrodoxin-fold anticodon-binding domain"/>
    <property type="match status" value="1"/>
</dbReference>
<dbReference type="SUPFAM" id="SSF56037">
    <property type="entry name" value="PheT/TilS domain"/>
    <property type="match status" value="1"/>
</dbReference>
<evidence type="ECO:0000259" key="18">
    <source>
        <dbReference type="PROSITE" id="PS51447"/>
    </source>
</evidence>
<evidence type="ECO:0000256" key="7">
    <source>
        <dbReference type="ARBA" id="ARBA00022723"/>
    </source>
</evidence>
<dbReference type="PANTHER" id="PTHR10947">
    <property type="entry name" value="PHENYLALANYL-TRNA SYNTHETASE BETA CHAIN AND LEUCINE-RICH REPEAT-CONTAINING PROTEIN 47"/>
    <property type="match status" value="1"/>
</dbReference>
<dbReference type="Proteomes" id="UP000294360">
    <property type="component" value="Chromosome"/>
</dbReference>
<dbReference type="GO" id="GO:0005524">
    <property type="term" value="F:ATP binding"/>
    <property type="evidence" value="ECO:0007669"/>
    <property type="project" value="UniProtKB-UniRule"/>
</dbReference>
<comment type="similarity">
    <text evidence="2 15">Belongs to the phenylalanyl-tRNA synthetase beta subunit family. Type 1 subfamily.</text>
</comment>
<keyword evidence="10 15" id="KW-0460">Magnesium</keyword>
<feature type="binding site" evidence="15">
    <location>
        <position position="465"/>
    </location>
    <ligand>
        <name>Mg(2+)</name>
        <dbReference type="ChEBI" id="CHEBI:18420"/>
        <note>shared with alpha subunit</note>
    </ligand>
</feature>
<dbReference type="InterPro" id="IPR012340">
    <property type="entry name" value="NA-bd_OB-fold"/>
</dbReference>
<dbReference type="RefSeq" id="WP_134490244.1">
    <property type="nucleotide sequence ID" value="NZ_CP139089.1"/>
</dbReference>
<comment type="subunit">
    <text evidence="3 15">Tetramer of two alpha and two beta subunits.</text>
</comment>
<evidence type="ECO:0000256" key="3">
    <source>
        <dbReference type="ARBA" id="ARBA00011209"/>
    </source>
</evidence>
<dbReference type="NCBIfam" id="NF045760">
    <property type="entry name" value="YtpR"/>
    <property type="match status" value="1"/>
</dbReference>
<keyword evidence="13 15" id="KW-0030">Aminoacyl-tRNA synthetase</keyword>
<dbReference type="InterPro" id="IPR005146">
    <property type="entry name" value="B3/B4_tRNA-bd"/>
</dbReference>
<dbReference type="PROSITE" id="PS51483">
    <property type="entry name" value="B5"/>
    <property type="match status" value="1"/>
</dbReference>
<keyword evidence="12 15" id="KW-0648">Protein biosynthesis</keyword>
<comment type="cofactor">
    <cofactor evidence="15">
        <name>Mg(2+)</name>
        <dbReference type="ChEBI" id="CHEBI:18420"/>
    </cofactor>
    <text evidence="15">Binds 2 magnesium ions per tetramer.</text>
</comment>
<dbReference type="FunFam" id="2.40.50.140:FF:000045">
    <property type="entry name" value="Phenylalanine--tRNA ligase beta subunit"/>
    <property type="match status" value="1"/>
</dbReference>
<dbReference type="CDD" id="cd00769">
    <property type="entry name" value="PheRS_beta_core"/>
    <property type="match status" value="1"/>
</dbReference>
<keyword evidence="7 15" id="KW-0479">Metal-binding</keyword>
<keyword evidence="6 15" id="KW-0436">Ligase</keyword>
<protein>
    <recommendedName>
        <fullName evidence="15">Phenylalanine--tRNA ligase beta subunit</fullName>
        <ecNumber evidence="15">6.1.1.20</ecNumber>
    </recommendedName>
    <alternativeName>
        <fullName evidence="15">Phenylalanyl-tRNA synthetase beta subunit</fullName>
        <shortName evidence="15">PheRS</shortName>
    </alternativeName>
</protein>
<evidence type="ECO:0000256" key="12">
    <source>
        <dbReference type="ARBA" id="ARBA00022917"/>
    </source>
</evidence>
<accession>A0A4U8Z328</accession>
<evidence type="ECO:0000313" key="20">
    <source>
        <dbReference type="EMBL" id="VFU09765.1"/>
    </source>
</evidence>
<dbReference type="PROSITE" id="PS51447">
    <property type="entry name" value="FDX_ACB"/>
    <property type="match status" value="1"/>
</dbReference>
<dbReference type="Gene3D" id="3.30.56.10">
    <property type="match status" value="2"/>
</dbReference>
<dbReference type="AlphaFoldDB" id="A0A4U8Z328"/>
<dbReference type="KEGG" id="mtun:MTUNDRAET4_2878"/>
<dbReference type="PROSITE" id="PS50886">
    <property type="entry name" value="TRBD"/>
    <property type="match status" value="1"/>
</dbReference>
<name>A0A4U8Z328_METTU</name>
<dbReference type="InterPro" id="IPR045060">
    <property type="entry name" value="Phe-tRNA-ligase_IIc_bsu"/>
</dbReference>
<dbReference type="Gene3D" id="3.50.40.10">
    <property type="entry name" value="Phenylalanyl-trna Synthetase, Chain B, domain 3"/>
    <property type="match status" value="1"/>
</dbReference>
<dbReference type="Pfam" id="PF03483">
    <property type="entry name" value="B3_4"/>
    <property type="match status" value="1"/>
</dbReference>
<dbReference type="SUPFAM" id="SSF54991">
    <property type="entry name" value="Anticodon-binding domain of PheRS"/>
    <property type="match status" value="1"/>
</dbReference>
<dbReference type="GO" id="GO:0009328">
    <property type="term" value="C:phenylalanine-tRNA ligase complex"/>
    <property type="evidence" value="ECO:0007669"/>
    <property type="project" value="TreeGrafter"/>
</dbReference>
<feature type="binding site" evidence="15">
    <location>
        <position position="469"/>
    </location>
    <ligand>
        <name>Mg(2+)</name>
        <dbReference type="ChEBI" id="CHEBI:18420"/>
        <note>shared with alpha subunit</note>
    </ligand>
</feature>
<dbReference type="CDD" id="cd02796">
    <property type="entry name" value="tRNA_bind_bactPheRS"/>
    <property type="match status" value="1"/>
</dbReference>
<comment type="catalytic activity">
    <reaction evidence="14 15">
        <text>tRNA(Phe) + L-phenylalanine + ATP = L-phenylalanyl-tRNA(Phe) + AMP + diphosphate + H(+)</text>
        <dbReference type="Rhea" id="RHEA:19413"/>
        <dbReference type="Rhea" id="RHEA-COMP:9668"/>
        <dbReference type="Rhea" id="RHEA-COMP:9699"/>
        <dbReference type="ChEBI" id="CHEBI:15378"/>
        <dbReference type="ChEBI" id="CHEBI:30616"/>
        <dbReference type="ChEBI" id="CHEBI:33019"/>
        <dbReference type="ChEBI" id="CHEBI:58095"/>
        <dbReference type="ChEBI" id="CHEBI:78442"/>
        <dbReference type="ChEBI" id="CHEBI:78531"/>
        <dbReference type="ChEBI" id="CHEBI:456215"/>
        <dbReference type="EC" id="6.1.1.20"/>
    </reaction>
</comment>
<keyword evidence="5 16" id="KW-0820">tRNA-binding</keyword>
<dbReference type="InterPro" id="IPR002547">
    <property type="entry name" value="tRNA-bd_dom"/>
</dbReference>
<keyword evidence="9 15" id="KW-0067">ATP-binding</keyword>
<dbReference type="InterPro" id="IPR005147">
    <property type="entry name" value="tRNA_synthase_B5-dom"/>
</dbReference>
<evidence type="ECO:0000256" key="11">
    <source>
        <dbReference type="ARBA" id="ARBA00022884"/>
    </source>
</evidence>
<gene>
    <name evidence="15 20" type="primary">pheT</name>
    <name evidence="20" type="ORF">MTUNDRAET4_2878</name>
</gene>
<evidence type="ECO:0000256" key="15">
    <source>
        <dbReference type="HAMAP-Rule" id="MF_00283"/>
    </source>
</evidence>
<dbReference type="InterPro" id="IPR020825">
    <property type="entry name" value="Phe-tRNA_synthase-like_B3/B4"/>
</dbReference>
<dbReference type="InterPro" id="IPR009061">
    <property type="entry name" value="DNA-bd_dom_put_sf"/>
</dbReference>
<dbReference type="InterPro" id="IPR005121">
    <property type="entry name" value="Fdx_antiC-bd"/>
</dbReference>
<dbReference type="Pfam" id="PF01588">
    <property type="entry name" value="tRNA_bind"/>
    <property type="match status" value="1"/>
</dbReference>
<organism evidence="20 21">
    <name type="scientific">Methylocella tundrae</name>
    <dbReference type="NCBI Taxonomy" id="227605"/>
    <lineage>
        <taxon>Bacteria</taxon>
        <taxon>Pseudomonadati</taxon>
        <taxon>Pseudomonadota</taxon>
        <taxon>Alphaproteobacteria</taxon>
        <taxon>Hyphomicrobiales</taxon>
        <taxon>Beijerinckiaceae</taxon>
        <taxon>Methylocella</taxon>
    </lineage>
</organism>
<feature type="domain" description="FDX-ACB" evidence="18">
    <location>
        <begin position="716"/>
        <end position="809"/>
    </location>
</feature>
<evidence type="ECO:0000256" key="4">
    <source>
        <dbReference type="ARBA" id="ARBA00022490"/>
    </source>
</evidence>
<dbReference type="SUPFAM" id="SSF55681">
    <property type="entry name" value="Class II aaRS and biotin synthetases"/>
    <property type="match status" value="1"/>
</dbReference>
<evidence type="ECO:0000256" key="9">
    <source>
        <dbReference type="ARBA" id="ARBA00022840"/>
    </source>
</evidence>
<dbReference type="SMART" id="SM00873">
    <property type="entry name" value="B3_4"/>
    <property type="match status" value="1"/>
</dbReference>
<evidence type="ECO:0000256" key="2">
    <source>
        <dbReference type="ARBA" id="ARBA00008653"/>
    </source>
</evidence>
<evidence type="ECO:0000256" key="16">
    <source>
        <dbReference type="PROSITE-ProRule" id="PRU00209"/>
    </source>
</evidence>
<dbReference type="PANTHER" id="PTHR10947:SF0">
    <property type="entry name" value="PHENYLALANINE--TRNA LIGASE BETA SUBUNIT"/>
    <property type="match status" value="1"/>
</dbReference>
<dbReference type="Pfam" id="PF03147">
    <property type="entry name" value="FDX-ACB"/>
    <property type="match status" value="1"/>
</dbReference>
<dbReference type="GO" id="GO:0004826">
    <property type="term" value="F:phenylalanine-tRNA ligase activity"/>
    <property type="evidence" value="ECO:0007669"/>
    <property type="project" value="UniProtKB-UniRule"/>
</dbReference>
<sequence>MKFTLSWLKDHIETDAPLNEIVETLTKIGLEVERVDDPAAALQDFVIASVIEAKPHPNADRLQVCLVDVGGDSHVQVVCGAPNARAGLKTVFAPPGAVIPAKKLTLSKGVIRGVESNGMLCSGEELGLSGEHDGIMELAEGAPIGQHFAAFAGLADPVIEINLLPNRPDAMGVEGIARDLSAAGLGRFKGRAITPIEGAFPCPVTPRLDLSPQDAHLAPAFALRLVRGVRNGASPAWLQKRLAAIGLRPINALVDITNYLSFDRARPLHVFDANKVRGDLAVRRARSGESLEALDGRTYALDGEMVVIADEGGVLSLAGIMGGAASGCDETTTDVFIEAALWDPVNIARTGRRLGIVSDARYRFERGIDPAFTLPGLDLATRFVLEFCGGEPSQSSVAGKIPQPDKRIVFFLGEVVRLTGLELPPSEIAGILEHLGFELSYSPGNSDRFVVKAPSWRPDIEGPADLVEEIVRIAGLDRVMARPFAREREAVQAPVLTPLQRRVKTAKRALAAAGLVEAVTWSFISHARAEAFGGGEPALTLANPIAADLSDMRPSLLPGLIAAAQRNADRGHGDVALFEVGQIFKGEGEADQKIAAAAIRQGSNKTSGAGRQWSASTAKADVFDAKADVLALLSALGVPATALQIVPGGPDWLHPGRSATLQFGPKNKIGAFGEIHPRVLEKMGAEGPITAFEVLLNDIPVTKSKPTKTKSKLELSEFMPLQRDFAFVVDRTVLAGEILKAALASNRTLVADAEVFDVYEGAGIAEGKKSVAISVTLQPRDKTLTESEIEAVASRIIADVAQKTGATLRG</sequence>
<dbReference type="InterPro" id="IPR036690">
    <property type="entry name" value="Fdx_antiC-bd_sf"/>
</dbReference>
<dbReference type="GO" id="GO:0000049">
    <property type="term" value="F:tRNA binding"/>
    <property type="evidence" value="ECO:0007669"/>
    <property type="project" value="UniProtKB-UniRule"/>
</dbReference>
<evidence type="ECO:0000259" key="17">
    <source>
        <dbReference type="PROSITE" id="PS50886"/>
    </source>
</evidence>